<dbReference type="InterPro" id="IPR036388">
    <property type="entry name" value="WH-like_DNA-bd_sf"/>
</dbReference>
<keyword evidence="5" id="KW-1185">Reference proteome</keyword>
<evidence type="ECO:0000259" key="2">
    <source>
        <dbReference type="Pfam" id="PF02481"/>
    </source>
</evidence>
<dbReference type="RefSeq" id="WP_377603157.1">
    <property type="nucleotide sequence ID" value="NZ_JBHUME010000007.1"/>
</dbReference>
<dbReference type="EMBL" id="JBHUME010000007">
    <property type="protein sequence ID" value="MFD2612990.1"/>
    <property type="molecule type" value="Genomic_DNA"/>
</dbReference>
<evidence type="ECO:0000259" key="3">
    <source>
        <dbReference type="Pfam" id="PF17782"/>
    </source>
</evidence>
<feature type="domain" description="Smf/DprA SLOG" evidence="2">
    <location>
        <begin position="96"/>
        <end position="304"/>
    </location>
</feature>
<evidence type="ECO:0000256" key="1">
    <source>
        <dbReference type="ARBA" id="ARBA00006525"/>
    </source>
</evidence>
<feature type="domain" description="DprA winged helix" evidence="3">
    <location>
        <begin position="314"/>
        <end position="373"/>
    </location>
</feature>
<dbReference type="InterPro" id="IPR003488">
    <property type="entry name" value="DprA"/>
</dbReference>
<dbReference type="Gene3D" id="1.10.10.10">
    <property type="entry name" value="Winged helix-like DNA-binding domain superfamily/Winged helix DNA-binding domain"/>
    <property type="match status" value="1"/>
</dbReference>
<sequence length="379" mass="40260">MVESGTKAAAIHCKSLLGERELLFGLHELPGIGWKTIRKLIQGTSSLDQLLDIGSGASPAEELGLDEVKREVLRRGFTSASIRSRLAFYEASGTQVVTVLDEAYPPLLKQTAQPPWVLYARGDIGLLQLPLLAMVGTRTPTAYGRKAAEDLSAGLARRGFGVVSGLARGIDSTAHRGALLAGGATIAVLGTGIDVAYPPENRALYAEIAARGLVLSEYPAGTPSHPGMFPQRNRIIAGLSLGTVVIEAAVRSGSLITADQALEEARDVFAVPGPISSPKSQGALALIKQGAKLVTCAEDIIEEYSSIMPQVPVQPASEAPPQLTDEENFVLQLIPLEGATLDELQAVSKLQFGHLHSLLLHLLIKKQIRQMPGSIYTLF</sequence>
<dbReference type="Gene3D" id="3.40.50.450">
    <property type="match status" value="1"/>
</dbReference>
<dbReference type="NCBIfam" id="TIGR00732">
    <property type="entry name" value="dprA"/>
    <property type="match status" value="1"/>
</dbReference>
<dbReference type="Pfam" id="PF02481">
    <property type="entry name" value="DNA_processg_A"/>
    <property type="match status" value="1"/>
</dbReference>
<protein>
    <submittedName>
        <fullName evidence="4">DNA-processing protein DprA</fullName>
    </submittedName>
</protein>
<evidence type="ECO:0000313" key="4">
    <source>
        <dbReference type="EMBL" id="MFD2612990.1"/>
    </source>
</evidence>
<dbReference type="Proteomes" id="UP001597541">
    <property type="component" value="Unassembled WGS sequence"/>
</dbReference>
<reference evidence="5" key="1">
    <citation type="journal article" date="2019" name="Int. J. Syst. Evol. Microbiol.">
        <title>The Global Catalogue of Microorganisms (GCM) 10K type strain sequencing project: providing services to taxonomists for standard genome sequencing and annotation.</title>
        <authorList>
            <consortium name="The Broad Institute Genomics Platform"/>
            <consortium name="The Broad Institute Genome Sequencing Center for Infectious Disease"/>
            <person name="Wu L."/>
            <person name="Ma J."/>
        </authorList>
    </citation>
    <scope>NUCLEOTIDE SEQUENCE [LARGE SCALE GENOMIC DNA]</scope>
    <source>
        <strain evidence="5">KCTC 3950</strain>
    </source>
</reference>
<dbReference type="Pfam" id="PF17782">
    <property type="entry name" value="WHD_DprA"/>
    <property type="match status" value="1"/>
</dbReference>
<organism evidence="4 5">
    <name type="scientific">Paenibacillus gansuensis</name>
    <dbReference type="NCBI Taxonomy" id="306542"/>
    <lineage>
        <taxon>Bacteria</taxon>
        <taxon>Bacillati</taxon>
        <taxon>Bacillota</taxon>
        <taxon>Bacilli</taxon>
        <taxon>Bacillales</taxon>
        <taxon>Paenibacillaceae</taxon>
        <taxon>Paenibacillus</taxon>
    </lineage>
</organism>
<dbReference type="PANTHER" id="PTHR43022">
    <property type="entry name" value="PROTEIN SMF"/>
    <property type="match status" value="1"/>
</dbReference>
<evidence type="ECO:0000313" key="5">
    <source>
        <dbReference type="Proteomes" id="UP001597541"/>
    </source>
</evidence>
<comment type="similarity">
    <text evidence="1">Belongs to the DprA/Smf family.</text>
</comment>
<comment type="caution">
    <text evidence="4">The sequence shown here is derived from an EMBL/GenBank/DDBJ whole genome shotgun (WGS) entry which is preliminary data.</text>
</comment>
<dbReference type="InterPro" id="IPR041614">
    <property type="entry name" value="DprA_WH"/>
</dbReference>
<dbReference type="SUPFAM" id="SSF102405">
    <property type="entry name" value="MCP/YpsA-like"/>
    <property type="match status" value="1"/>
</dbReference>
<proteinExistence type="inferred from homology"/>
<dbReference type="InterPro" id="IPR057666">
    <property type="entry name" value="DrpA_SLOG"/>
</dbReference>
<accession>A0ABW5PCK3</accession>
<dbReference type="PANTHER" id="PTHR43022:SF1">
    <property type="entry name" value="PROTEIN SMF"/>
    <property type="match status" value="1"/>
</dbReference>
<name>A0ABW5PCK3_9BACL</name>
<gene>
    <name evidence="4" type="primary">dprA</name>
    <name evidence="4" type="ORF">ACFSUF_11205</name>
</gene>